<dbReference type="CDD" id="cd03214">
    <property type="entry name" value="ABC_Iron-Siderophores_B12_Hemin"/>
    <property type="match status" value="1"/>
</dbReference>
<dbReference type="EMBL" id="FMBM01000002">
    <property type="protein sequence ID" value="SCC82352.1"/>
    <property type="molecule type" value="Genomic_DNA"/>
</dbReference>
<dbReference type="PROSITE" id="PS00211">
    <property type="entry name" value="ABC_TRANSPORTER_1"/>
    <property type="match status" value="1"/>
</dbReference>
<organism evidence="8 9">
    <name type="scientific">Saliniramus fredricksonii</name>
    <dbReference type="NCBI Taxonomy" id="1653334"/>
    <lineage>
        <taxon>Bacteria</taxon>
        <taxon>Pseudomonadati</taxon>
        <taxon>Pseudomonadota</taxon>
        <taxon>Alphaproteobacteria</taxon>
        <taxon>Hyphomicrobiales</taxon>
        <taxon>Salinarimonadaceae</taxon>
        <taxon>Saliniramus</taxon>
    </lineage>
</organism>
<dbReference type="Proteomes" id="UP000182800">
    <property type="component" value="Unassembled WGS sequence"/>
</dbReference>
<comment type="similarity">
    <text evidence="1">Belongs to the ABC transporter superfamily.</text>
</comment>
<evidence type="ECO:0000256" key="2">
    <source>
        <dbReference type="ARBA" id="ARBA00022448"/>
    </source>
</evidence>
<dbReference type="InterPro" id="IPR003593">
    <property type="entry name" value="AAA+_ATPase"/>
</dbReference>
<protein>
    <submittedName>
        <fullName evidence="8">Iron complex transport system ATP-binding protein</fullName>
    </submittedName>
</protein>
<dbReference type="GO" id="GO:0005524">
    <property type="term" value="F:ATP binding"/>
    <property type="evidence" value="ECO:0007669"/>
    <property type="project" value="UniProtKB-KW"/>
</dbReference>
<sequence length="278" mass="29188">MITARELTIGHGATVVGQGLSLSISLGEVICLLGPNGCGKTTLFRTLLGLIPPITGAIAIGGRDIAALRRRDIARAVAYVPQAHVPPFPYLVEEVVLMGRTARIGPLSAPSAGDRDIARAALARLGIADLAQSDYSRLSGGQRQMVMIARALAQQAPLLIMDEPTASLDFGNQARVLTRIADLARAGDHGVILSTHDPDQAFALDARVILMHEGVILADGPPEKVLTASRLTDVYGVPVRVERTESGSAVCAPWVVDASTGSGLQHHETAITNKPPNV</sequence>
<accession>A0ABY0KD89</accession>
<evidence type="ECO:0000256" key="3">
    <source>
        <dbReference type="ARBA" id="ARBA00022741"/>
    </source>
</evidence>
<evidence type="ECO:0000256" key="1">
    <source>
        <dbReference type="ARBA" id="ARBA00005417"/>
    </source>
</evidence>
<name>A0ABY0KD89_9HYPH</name>
<keyword evidence="5" id="KW-0864">Zinc transport</keyword>
<dbReference type="PANTHER" id="PTHR42734">
    <property type="entry name" value="METAL TRANSPORT SYSTEM ATP-BINDING PROTEIN TM_0124-RELATED"/>
    <property type="match status" value="1"/>
</dbReference>
<keyword evidence="2" id="KW-0813">Transport</keyword>
<dbReference type="InterPro" id="IPR017871">
    <property type="entry name" value="ABC_transporter-like_CS"/>
</dbReference>
<dbReference type="Gene3D" id="3.40.50.300">
    <property type="entry name" value="P-loop containing nucleotide triphosphate hydrolases"/>
    <property type="match status" value="1"/>
</dbReference>
<evidence type="ECO:0000256" key="5">
    <source>
        <dbReference type="ARBA" id="ARBA00022906"/>
    </source>
</evidence>
<proteinExistence type="inferred from homology"/>
<dbReference type="RefSeq" id="WP_074445858.1">
    <property type="nucleotide sequence ID" value="NZ_FMBM01000002.1"/>
</dbReference>
<evidence type="ECO:0000313" key="9">
    <source>
        <dbReference type="Proteomes" id="UP000182800"/>
    </source>
</evidence>
<keyword evidence="9" id="KW-1185">Reference proteome</keyword>
<keyword evidence="3" id="KW-0547">Nucleotide-binding</keyword>
<dbReference type="PROSITE" id="PS50893">
    <property type="entry name" value="ABC_TRANSPORTER_2"/>
    <property type="match status" value="1"/>
</dbReference>
<dbReference type="PANTHER" id="PTHR42734:SF6">
    <property type="entry name" value="MOLYBDATE IMPORT ATP-BINDING PROTEIN MOLC"/>
    <property type="match status" value="1"/>
</dbReference>
<dbReference type="Pfam" id="PF00005">
    <property type="entry name" value="ABC_tran"/>
    <property type="match status" value="1"/>
</dbReference>
<reference evidence="8 9" key="1">
    <citation type="submission" date="2016-08" db="EMBL/GenBank/DDBJ databases">
        <authorList>
            <person name="Varghese N."/>
            <person name="Submissions Spin"/>
        </authorList>
    </citation>
    <scope>NUCLEOTIDE SEQUENCE [LARGE SCALE GENOMIC DNA]</scope>
    <source>
        <strain evidence="8 9">HL-109</strain>
    </source>
</reference>
<evidence type="ECO:0000313" key="8">
    <source>
        <dbReference type="EMBL" id="SCC82352.1"/>
    </source>
</evidence>
<evidence type="ECO:0000259" key="7">
    <source>
        <dbReference type="PROSITE" id="PS50893"/>
    </source>
</evidence>
<dbReference type="SUPFAM" id="SSF52540">
    <property type="entry name" value="P-loop containing nucleoside triphosphate hydrolases"/>
    <property type="match status" value="1"/>
</dbReference>
<comment type="caution">
    <text evidence="8">The sequence shown here is derived from an EMBL/GenBank/DDBJ whole genome shotgun (WGS) entry which is preliminary data.</text>
</comment>
<evidence type="ECO:0000256" key="4">
    <source>
        <dbReference type="ARBA" id="ARBA00022840"/>
    </source>
</evidence>
<keyword evidence="4 8" id="KW-0067">ATP-binding</keyword>
<dbReference type="InterPro" id="IPR027417">
    <property type="entry name" value="P-loop_NTPase"/>
</dbReference>
<dbReference type="InterPro" id="IPR003439">
    <property type="entry name" value="ABC_transporter-like_ATP-bd"/>
</dbReference>
<keyword evidence="6" id="KW-0406">Ion transport</keyword>
<gene>
    <name evidence="8" type="ORF">GA0071312_3336</name>
</gene>
<feature type="domain" description="ABC transporter" evidence="7">
    <location>
        <begin position="2"/>
        <end position="238"/>
    </location>
</feature>
<dbReference type="InterPro" id="IPR050153">
    <property type="entry name" value="Metal_Ion_Import_ABC"/>
</dbReference>
<dbReference type="SMART" id="SM00382">
    <property type="entry name" value="AAA"/>
    <property type="match status" value="1"/>
</dbReference>
<evidence type="ECO:0000256" key="6">
    <source>
        <dbReference type="ARBA" id="ARBA00023065"/>
    </source>
</evidence>
<keyword evidence="5" id="KW-0862">Zinc</keyword>